<dbReference type="RefSeq" id="WP_234974193.1">
    <property type="nucleotide sequence ID" value="NZ_FTNT01000001.1"/>
</dbReference>
<proteinExistence type="inferred from homology"/>
<dbReference type="STRING" id="1344003.SAMN05445060_0526"/>
<dbReference type="GO" id="GO:0016020">
    <property type="term" value="C:membrane"/>
    <property type="evidence" value="ECO:0007669"/>
    <property type="project" value="TreeGrafter"/>
</dbReference>
<evidence type="ECO:0000256" key="1">
    <source>
        <dbReference type="ARBA" id="ARBA00006484"/>
    </source>
</evidence>
<dbReference type="PROSITE" id="PS00061">
    <property type="entry name" value="ADH_SHORT"/>
    <property type="match status" value="1"/>
</dbReference>
<dbReference type="GO" id="GO:0016491">
    <property type="term" value="F:oxidoreductase activity"/>
    <property type="evidence" value="ECO:0007669"/>
    <property type="project" value="UniProtKB-KW"/>
</dbReference>
<dbReference type="Pfam" id="PF00106">
    <property type="entry name" value="adh_short"/>
    <property type="match status" value="1"/>
</dbReference>
<evidence type="ECO:0000313" key="4">
    <source>
        <dbReference type="EMBL" id="SIR69943.1"/>
    </source>
</evidence>
<sequence length="269" mass="28266">MIERWRRPTPTDYSGTTVLITGASSGLGAEFAEQFAERGAGIVLVARREDRLRELADRLRRVHDATVAVIAMDLSRPAAASELHAALVDRDIAVDSLVNNAGFGLKGPFADADPERVADLVAVNVAALTNLTRRFLPDLIAGGRGVLINIASTAAHQPTPGMSVYGASKAYVLSFTEAIAYETKDSGLRVLALSPGPTRTEFFEVVGGEDAAVGRFQTATEVVANALTELDRRHPRAGIVSGRGNALTAIAARLAPRAVATAVAGRSLA</sequence>
<accession>A0A1N7D267</accession>
<dbReference type="PIRSF" id="PIRSF000126">
    <property type="entry name" value="11-beta-HSD1"/>
    <property type="match status" value="1"/>
</dbReference>
<dbReference type="PRINTS" id="PR00081">
    <property type="entry name" value="GDHRDH"/>
</dbReference>
<evidence type="ECO:0000256" key="2">
    <source>
        <dbReference type="ARBA" id="ARBA00023002"/>
    </source>
</evidence>
<dbReference type="SUPFAM" id="SSF51735">
    <property type="entry name" value="NAD(P)-binding Rossmann-fold domains"/>
    <property type="match status" value="1"/>
</dbReference>
<evidence type="ECO:0008006" key="6">
    <source>
        <dbReference type="Google" id="ProtNLM"/>
    </source>
</evidence>
<protein>
    <recommendedName>
        <fullName evidence="6">Short-chain dehydrogenase</fullName>
    </recommendedName>
</protein>
<dbReference type="Proteomes" id="UP000186218">
    <property type="component" value="Unassembled WGS sequence"/>
</dbReference>
<evidence type="ECO:0000256" key="3">
    <source>
        <dbReference type="RuleBase" id="RU000363"/>
    </source>
</evidence>
<comment type="similarity">
    <text evidence="1 3">Belongs to the short-chain dehydrogenases/reductases (SDR) family.</text>
</comment>
<dbReference type="InterPro" id="IPR002347">
    <property type="entry name" value="SDR_fam"/>
</dbReference>
<dbReference type="PRINTS" id="PR00080">
    <property type="entry name" value="SDRFAMILY"/>
</dbReference>
<dbReference type="PANTHER" id="PTHR44196:SF2">
    <property type="entry name" value="SHORT-CHAIN DEHYDROGENASE-RELATED"/>
    <property type="match status" value="1"/>
</dbReference>
<evidence type="ECO:0000313" key="5">
    <source>
        <dbReference type="Proteomes" id="UP000186218"/>
    </source>
</evidence>
<keyword evidence="5" id="KW-1185">Reference proteome</keyword>
<organism evidence="4 5">
    <name type="scientific">Williamsia sterculiae</name>
    <dbReference type="NCBI Taxonomy" id="1344003"/>
    <lineage>
        <taxon>Bacteria</taxon>
        <taxon>Bacillati</taxon>
        <taxon>Actinomycetota</taxon>
        <taxon>Actinomycetes</taxon>
        <taxon>Mycobacteriales</taxon>
        <taxon>Nocardiaceae</taxon>
        <taxon>Williamsia</taxon>
    </lineage>
</organism>
<gene>
    <name evidence="4" type="ORF">SAMN05445060_0526</name>
</gene>
<dbReference type="InterPro" id="IPR020904">
    <property type="entry name" value="Sc_DH/Rdtase_CS"/>
</dbReference>
<dbReference type="InterPro" id="IPR036291">
    <property type="entry name" value="NAD(P)-bd_dom_sf"/>
</dbReference>
<dbReference type="AlphaFoldDB" id="A0A1N7D267"/>
<dbReference type="PANTHER" id="PTHR44196">
    <property type="entry name" value="DEHYDROGENASE/REDUCTASE SDR FAMILY MEMBER 7B"/>
    <property type="match status" value="1"/>
</dbReference>
<name>A0A1N7D267_9NOCA</name>
<dbReference type="EMBL" id="FTNT01000001">
    <property type="protein sequence ID" value="SIR69943.1"/>
    <property type="molecule type" value="Genomic_DNA"/>
</dbReference>
<dbReference type="Gene3D" id="3.40.50.720">
    <property type="entry name" value="NAD(P)-binding Rossmann-like Domain"/>
    <property type="match status" value="1"/>
</dbReference>
<reference evidence="4 5" key="1">
    <citation type="submission" date="2017-01" db="EMBL/GenBank/DDBJ databases">
        <authorList>
            <person name="Mah S.A."/>
            <person name="Swanson W.J."/>
            <person name="Moy G.W."/>
            <person name="Vacquier V.D."/>
        </authorList>
    </citation>
    <scope>NUCLEOTIDE SEQUENCE [LARGE SCALE GENOMIC DNA]</scope>
    <source>
        <strain evidence="4 5">CPCC 203464</strain>
    </source>
</reference>
<keyword evidence="2" id="KW-0560">Oxidoreductase</keyword>